<name>A0A507DNU4_9FUNG</name>
<sequence>MLGVLMFLVGAILNWAYNVIHLVFLVGVWPLILMYPIIIFLLTLEYPQRLFLFIHKFNFPFFADFDQPEVFGFSPGRCRNFKIKTPDNVSLGMWHILPSVLYRQITDAQERHRKVPHGSLVTKGIQRRALVERPVFLYFHGNAGNRAAPTRIATYRNVSERLNCNVVAVDYRGFGDSEGSPTEADLAIDARAAYNWIVDQGVPHTNIVLLGHSLGTGVAARLARDLGKDGIFPRGLVLQAPYMSIPEAAFEYRAFQVVNLFYPLSFFPKIEEYLKNCILDRFNTRSHIPHLNIPILMIHGAKDREIPVKNSQQLYATAVAAHLGPTKLSSAPEISLTGEEAFRDFVDKTEEVGGGFELEGRRYVSERNKSVRVADGEVVGPPKAMFVELTHAHHNSVQAHDLTYDSIEDFLEIPDQASVTGVGASNNSLSQLAE</sequence>
<feature type="transmembrane region" description="Helical" evidence="1">
    <location>
        <begin position="28"/>
        <end position="46"/>
    </location>
</feature>
<dbReference type="STRING" id="246404.A0A507DNU4"/>
<keyword evidence="1" id="KW-1133">Transmembrane helix</keyword>
<comment type="caution">
    <text evidence="3">The sequence shown here is derived from an EMBL/GenBank/DDBJ whole genome shotgun (WGS) entry which is preliminary data.</text>
</comment>
<evidence type="ECO:0000256" key="1">
    <source>
        <dbReference type="SAM" id="Phobius"/>
    </source>
</evidence>
<dbReference type="AlphaFoldDB" id="A0A507DNU4"/>
<accession>A0A507DNU4</accession>
<dbReference type="InterPro" id="IPR029058">
    <property type="entry name" value="AB_hydrolase_fold"/>
</dbReference>
<dbReference type="GO" id="GO:0004622">
    <property type="term" value="F:phosphatidylcholine lysophospholipase activity"/>
    <property type="evidence" value="ECO:0007669"/>
    <property type="project" value="TreeGrafter"/>
</dbReference>
<dbReference type="PANTHER" id="PTHR12277:SF194">
    <property type="entry name" value="FI04476P"/>
    <property type="match status" value="1"/>
</dbReference>
<dbReference type="PANTHER" id="PTHR12277">
    <property type="entry name" value="ALPHA/BETA HYDROLASE DOMAIN-CONTAINING PROTEIN"/>
    <property type="match status" value="1"/>
</dbReference>
<protein>
    <recommendedName>
        <fullName evidence="2">AB hydrolase-1 domain-containing protein</fullName>
    </recommendedName>
</protein>
<evidence type="ECO:0000259" key="2">
    <source>
        <dbReference type="Pfam" id="PF00561"/>
    </source>
</evidence>
<keyword evidence="1" id="KW-0812">Transmembrane</keyword>
<dbReference type="Pfam" id="PF00561">
    <property type="entry name" value="Abhydrolase_1"/>
    <property type="match status" value="1"/>
</dbReference>
<dbReference type="GO" id="GO:0005789">
    <property type="term" value="C:endoplasmic reticulum membrane"/>
    <property type="evidence" value="ECO:0007669"/>
    <property type="project" value="TreeGrafter"/>
</dbReference>
<reference evidence="3 4" key="1">
    <citation type="journal article" date="2019" name="Sci. Rep.">
        <title>Comparative genomics of chytrid fungi reveal insights into the obligate biotrophic and pathogenic lifestyle of Synchytrium endobioticum.</title>
        <authorList>
            <person name="van de Vossenberg B.T.L.H."/>
            <person name="Warris S."/>
            <person name="Nguyen H.D.T."/>
            <person name="van Gent-Pelzer M.P.E."/>
            <person name="Joly D.L."/>
            <person name="van de Geest H.C."/>
            <person name="Bonants P.J.M."/>
            <person name="Smith D.S."/>
            <person name="Levesque C.A."/>
            <person name="van der Lee T.A.J."/>
        </authorList>
    </citation>
    <scope>NUCLEOTIDE SEQUENCE [LARGE SCALE GENOMIC DNA]</scope>
    <source>
        <strain evidence="3 4">CBS 675.73</strain>
    </source>
</reference>
<feature type="domain" description="AB hydrolase-1" evidence="2">
    <location>
        <begin position="134"/>
        <end position="261"/>
    </location>
</feature>
<organism evidence="3 4">
    <name type="scientific">Chytriomyces confervae</name>
    <dbReference type="NCBI Taxonomy" id="246404"/>
    <lineage>
        <taxon>Eukaryota</taxon>
        <taxon>Fungi</taxon>
        <taxon>Fungi incertae sedis</taxon>
        <taxon>Chytridiomycota</taxon>
        <taxon>Chytridiomycota incertae sedis</taxon>
        <taxon>Chytridiomycetes</taxon>
        <taxon>Chytridiales</taxon>
        <taxon>Chytriomycetaceae</taxon>
        <taxon>Chytriomyces</taxon>
    </lineage>
</organism>
<dbReference type="GO" id="GO:0047372">
    <property type="term" value="F:monoacylglycerol lipase activity"/>
    <property type="evidence" value="ECO:0007669"/>
    <property type="project" value="TreeGrafter"/>
</dbReference>
<evidence type="ECO:0000313" key="3">
    <source>
        <dbReference type="EMBL" id="TPX52538.1"/>
    </source>
</evidence>
<keyword evidence="1" id="KW-0472">Membrane</keyword>
<evidence type="ECO:0000313" key="4">
    <source>
        <dbReference type="Proteomes" id="UP000320333"/>
    </source>
</evidence>
<dbReference type="Proteomes" id="UP000320333">
    <property type="component" value="Unassembled WGS sequence"/>
</dbReference>
<gene>
    <name evidence="3" type="ORF">CcCBS67573_g09854</name>
</gene>
<dbReference type="OrthoDB" id="446723at2759"/>
<dbReference type="InterPro" id="IPR000073">
    <property type="entry name" value="AB_hydrolase_1"/>
</dbReference>
<dbReference type="GO" id="GO:0006660">
    <property type="term" value="P:phosphatidylserine catabolic process"/>
    <property type="evidence" value="ECO:0007669"/>
    <property type="project" value="TreeGrafter"/>
</dbReference>
<dbReference type="Gene3D" id="3.40.50.1820">
    <property type="entry name" value="alpha/beta hydrolase"/>
    <property type="match status" value="1"/>
</dbReference>
<dbReference type="SUPFAM" id="SSF53474">
    <property type="entry name" value="alpha/beta-Hydrolases"/>
    <property type="match status" value="1"/>
</dbReference>
<dbReference type="EMBL" id="QEAP01001028">
    <property type="protein sequence ID" value="TPX52538.1"/>
    <property type="molecule type" value="Genomic_DNA"/>
</dbReference>
<proteinExistence type="predicted"/>
<dbReference type="GO" id="GO:0052651">
    <property type="term" value="P:monoacylglycerol catabolic process"/>
    <property type="evidence" value="ECO:0007669"/>
    <property type="project" value="TreeGrafter"/>
</dbReference>
<keyword evidence="4" id="KW-1185">Reference proteome</keyword>